<proteinExistence type="predicted"/>
<gene>
    <name evidence="1" type="ORF">C5S46_02685</name>
</gene>
<evidence type="ECO:0000313" key="2">
    <source>
        <dbReference type="Proteomes" id="UP000315423"/>
    </source>
</evidence>
<dbReference type="EMBL" id="QYBA01000083">
    <property type="protein sequence ID" value="TKY92043.1"/>
    <property type="molecule type" value="Genomic_DNA"/>
</dbReference>
<organism evidence="1 2">
    <name type="scientific">Candidatus Methanomarinus sp</name>
    <dbReference type="NCBI Taxonomy" id="3386244"/>
    <lineage>
        <taxon>Archaea</taxon>
        <taxon>Methanobacteriati</taxon>
        <taxon>Methanobacteriota</taxon>
        <taxon>Stenosarchaea group</taxon>
        <taxon>Methanomicrobia</taxon>
        <taxon>Methanosarcinales</taxon>
        <taxon>ANME-2 cluster</taxon>
        <taxon>Candidatus Methanocomedenaceae</taxon>
        <taxon>Candidatus Methanomarinus</taxon>
    </lineage>
</organism>
<name>A0AC61SBE0_9EURY</name>
<accession>A0AC61SBE0</accession>
<evidence type="ECO:0000313" key="1">
    <source>
        <dbReference type="EMBL" id="TKY92043.1"/>
    </source>
</evidence>
<dbReference type="Proteomes" id="UP000315423">
    <property type="component" value="Unassembled WGS sequence"/>
</dbReference>
<sequence>MKAINYTAKVLPDGHLSLPEDIKKEMGLIVNSTVKITLEKKNRKDEAIRAFGVWSERTDIKNGTEYIEKIRTGWNKRSNRIDNA</sequence>
<reference evidence="1" key="1">
    <citation type="submission" date="2018-09" db="EMBL/GenBank/DDBJ databases">
        <title>A genomic encyclopedia of anaerobic methanotrophic archaea.</title>
        <authorList>
            <person name="Skennerton C.T."/>
            <person name="Chadwick G.L."/>
            <person name="Laso-Perez R."/>
            <person name="Leu A.O."/>
            <person name="Speth D.R."/>
            <person name="Yu H."/>
            <person name="Morgan-Lang C."/>
            <person name="Hatzenpichler R."/>
            <person name="Goudeau D."/>
            <person name="Malmstrom R."/>
            <person name="Woyke T."/>
            <person name="Hallam S."/>
            <person name="Tyson G.W."/>
            <person name="Wegener G."/>
            <person name="Boetius A."/>
            <person name="Orphan V.J."/>
        </authorList>
    </citation>
    <scope>NUCLEOTIDE SEQUENCE</scope>
    <source>
        <strain evidence="1">CONS3730D10UFb2</strain>
    </source>
</reference>
<comment type="caution">
    <text evidence="1">The sequence shown here is derived from an EMBL/GenBank/DDBJ whole genome shotgun (WGS) entry which is preliminary data.</text>
</comment>
<protein>
    <submittedName>
        <fullName evidence="1">Uncharacterized protein</fullName>
    </submittedName>
</protein>